<accession>A0AAD5PC47</accession>
<dbReference type="CDD" id="cd01763">
    <property type="entry name" value="Ubl_SUMO_like"/>
    <property type="match status" value="1"/>
</dbReference>
<evidence type="ECO:0000313" key="1">
    <source>
        <dbReference type="EMBL" id="KAI9253359.1"/>
    </source>
</evidence>
<evidence type="ECO:0000313" key="2">
    <source>
        <dbReference type="Proteomes" id="UP001209540"/>
    </source>
</evidence>
<sequence length="100" mass="11581">MDDKKAIQKNIKSNVERINVVVESQDNLAPLTFKLKLTTPFQKLIVQYHKIQCRDLGTFRFLTDEGLRIMPEMTPQMVSDSIYTPNGEEKEIRSTLILIN</sequence>
<gene>
    <name evidence="1" type="ORF">BDA99DRAFT_519580</name>
</gene>
<reference evidence="1" key="1">
    <citation type="journal article" date="2022" name="IScience">
        <title>Evolution of zygomycete secretomes and the origins of terrestrial fungal ecologies.</title>
        <authorList>
            <person name="Chang Y."/>
            <person name="Wang Y."/>
            <person name="Mondo S."/>
            <person name="Ahrendt S."/>
            <person name="Andreopoulos W."/>
            <person name="Barry K."/>
            <person name="Beard J."/>
            <person name="Benny G.L."/>
            <person name="Blankenship S."/>
            <person name="Bonito G."/>
            <person name="Cuomo C."/>
            <person name="Desiro A."/>
            <person name="Gervers K.A."/>
            <person name="Hundley H."/>
            <person name="Kuo A."/>
            <person name="LaButti K."/>
            <person name="Lang B.F."/>
            <person name="Lipzen A."/>
            <person name="O'Donnell K."/>
            <person name="Pangilinan J."/>
            <person name="Reynolds N."/>
            <person name="Sandor L."/>
            <person name="Smith M.E."/>
            <person name="Tsang A."/>
            <person name="Grigoriev I.V."/>
            <person name="Stajich J.E."/>
            <person name="Spatafora J.W."/>
        </authorList>
    </citation>
    <scope>NUCLEOTIDE SEQUENCE</scope>
    <source>
        <strain evidence="1">RSA 2281</strain>
    </source>
</reference>
<keyword evidence="2" id="KW-1185">Reference proteome</keyword>
<dbReference type="Proteomes" id="UP001209540">
    <property type="component" value="Unassembled WGS sequence"/>
</dbReference>
<reference evidence="1" key="2">
    <citation type="submission" date="2023-02" db="EMBL/GenBank/DDBJ databases">
        <authorList>
            <consortium name="DOE Joint Genome Institute"/>
            <person name="Mondo S.J."/>
            <person name="Chang Y."/>
            <person name="Wang Y."/>
            <person name="Ahrendt S."/>
            <person name="Andreopoulos W."/>
            <person name="Barry K."/>
            <person name="Beard J."/>
            <person name="Benny G.L."/>
            <person name="Blankenship S."/>
            <person name="Bonito G."/>
            <person name="Cuomo C."/>
            <person name="Desiro A."/>
            <person name="Gervers K.A."/>
            <person name="Hundley H."/>
            <person name="Kuo A."/>
            <person name="LaButti K."/>
            <person name="Lang B.F."/>
            <person name="Lipzen A."/>
            <person name="O'Donnell K."/>
            <person name="Pangilinan J."/>
            <person name="Reynolds N."/>
            <person name="Sandor L."/>
            <person name="Smith M.W."/>
            <person name="Tsang A."/>
            <person name="Grigoriev I.V."/>
            <person name="Stajich J.E."/>
            <person name="Spatafora J.W."/>
        </authorList>
    </citation>
    <scope>NUCLEOTIDE SEQUENCE</scope>
    <source>
        <strain evidence="1">RSA 2281</strain>
    </source>
</reference>
<evidence type="ECO:0008006" key="3">
    <source>
        <dbReference type="Google" id="ProtNLM"/>
    </source>
</evidence>
<organism evidence="1 2">
    <name type="scientific">Phascolomyces articulosus</name>
    <dbReference type="NCBI Taxonomy" id="60185"/>
    <lineage>
        <taxon>Eukaryota</taxon>
        <taxon>Fungi</taxon>
        <taxon>Fungi incertae sedis</taxon>
        <taxon>Mucoromycota</taxon>
        <taxon>Mucoromycotina</taxon>
        <taxon>Mucoromycetes</taxon>
        <taxon>Mucorales</taxon>
        <taxon>Lichtheimiaceae</taxon>
        <taxon>Phascolomyces</taxon>
    </lineage>
</organism>
<dbReference type="EMBL" id="JAIXMP010000026">
    <property type="protein sequence ID" value="KAI9253359.1"/>
    <property type="molecule type" value="Genomic_DNA"/>
</dbReference>
<comment type="caution">
    <text evidence="1">The sequence shown here is derived from an EMBL/GenBank/DDBJ whole genome shotgun (WGS) entry which is preliminary data.</text>
</comment>
<dbReference type="AlphaFoldDB" id="A0AAD5PC47"/>
<dbReference type="Gene3D" id="3.10.20.90">
    <property type="entry name" value="Phosphatidylinositol 3-kinase Catalytic Subunit, Chain A, domain 1"/>
    <property type="match status" value="1"/>
</dbReference>
<proteinExistence type="predicted"/>
<name>A0AAD5PC47_9FUNG</name>
<protein>
    <recommendedName>
        <fullName evidence="3">Rad60/SUMO-like domain-containing protein</fullName>
    </recommendedName>
</protein>